<dbReference type="PROSITE" id="PS00211">
    <property type="entry name" value="ABC_TRANSPORTER_1"/>
    <property type="match status" value="1"/>
</dbReference>
<dbReference type="EMBL" id="DVLP01000245">
    <property type="protein sequence ID" value="HIT75557.1"/>
    <property type="molecule type" value="Genomic_DNA"/>
</dbReference>
<gene>
    <name evidence="7" type="ORF">IAA98_08230</name>
</gene>
<reference evidence="7" key="2">
    <citation type="journal article" date="2021" name="PeerJ">
        <title>Extensive microbial diversity within the chicken gut microbiome revealed by metagenomics and culture.</title>
        <authorList>
            <person name="Gilroy R."/>
            <person name="Ravi A."/>
            <person name="Getino M."/>
            <person name="Pursley I."/>
            <person name="Horton D.L."/>
            <person name="Alikhan N.F."/>
            <person name="Baker D."/>
            <person name="Gharbi K."/>
            <person name="Hall N."/>
            <person name="Watson M."/>
            <person name="Adriaenssens E.M."/>
            <person name="Foster-Nyarko E."/>
            <person name="Jarju S."/>
            <person name="Secka A."/>
            <person name="Antonio M."/>
            <person name="Oren A."/>
            <person name="Chaudhuri R.R."/>
            <person name="La Ragione R."/>
            <person name="Hildebrand F."/>
            <person name="Pallen M.J."/>
        </authorList>
    </citation>
    <scope>NUCLEOTIDE SEQUENCE</scope>
    <source>
        <strain evidence="7">ChiGjej1B1-24693</strain>
    </source>
</reference>
<dbReference type="InterPro" id="IPR027417">
    <property type="entry name" value="P-loop_NTPase"/>
</dbReference>
<keyword evidence="3" id="KW-0547">Nucleotide-binding</keyword>
<dbReference type="InterPro" id="IPR003439">
    <property type="entry name" value="ABC_transporter-like_ATP-bd"/>
</dbReference>
<comment type="caution">
    <text evidence="7">The sequence shown here is derived from an EMBL/GenBank/DDBJ whole genome shotgun (WGS) entry which is preliminary data.</text>
</comment>
<dbReference type="InterPro" id="IPR017871">
    <property type="entry name" value="ABC_transporter-like_CS"/>
</dbReference>
<evidence type="ECO:0000256" key="5">
    <source>
        <dbReference type="SAM" id="MobiDB-lite"/>
    </source>
</evidence>
<dbReference type="AlphaFoldDB" id="A0A9D1KN97"/>
<feature type="compositionally biased region" description="Basic residues" evidence="5">
    <location>
        <begin position="249"/>
        <end position="258"/>
    </location>
</feature>
<organism evidence="7 8">
    <name type="scientific">Candidatus Avipropionibacterium avicola</name>
    <dbReference type="NCBI Taxonomy" id="2840701"/>
    <lineage>
        <taxon>Bacteria</taxon>
        <taxon>Bacillati</taxon>
        <taxon>Actinomycetota</taxon>
        <taxon>Actinomycetes</taxon>
        <taxon>Propionibacteriales</taxon>
        <taxon>Propionibacteriaceae</taxon>
        <taxon>Propionibacteriaceae incertae sedis</taxon>
        <taxon>Candidatus Avipropionibacterium</taxon>
    </lineage>
</organism>
<evidence type="ECO:0000256" key="2">
    <source>
        <dbReference type="ARBA" id="ARBA00022448"/>
    </source>
</evidence>
<dbReference type="Proteomes" id="UP000886842">
    <property type="component" value="Unassembled WGS sequence"/>
</dbReference>
<evidence type="ECO:0000256" key="1">
    <source>
        <dbReference type="ARBA" id="ARBA00005417"/>
    </source>
</evidence>
<dbReference type="SMART" id="SM00382">
    <property type="entry name" value="AAA"/>
    <property type="match status" value="1"/>
</dbReference>
<protein>
    <submittedName>
        <fullName evidence="7">ABC transporter ATP-binding protein</fullName>
    </submittedName>
</protein>
<proteinExistence type="inferred from homology"/>
<feature type="domain" description="ABC transporter" evidence="6">
    <location>
        <begin position="11"/>
        <end position="239"/>
    </location>
</feature>
<name>A0A9D1KN97_9ACTN</name>
<dbReference type="CDD" id="cd03230">
    <property type="entry name" value="ABC_DR_subfamily_A"/>
    <property type="match status" value="1"/>
</dbReference>
<comment type="similarity">
    <text evidence="1">Belongs to the ABC transporter superfamily.</text>
</comment>
<dbReference type="GO" id="GO:0016887">
    <property type="term" value="F:ATP hydrolysis activity"/>
    <property type="evidence" value="ECO:0007669"/>
    <property type="project" value="InterPro"/>
</dbReference>
<dbReference type="PANTHER" id="PTHR43335">
    <property type="entry name" value="ABC TRANSPORTER, ATP-BINDING PROTEIN"/>
    <property type="match status" value="1"/>
</dbReference>
<dbReference type="Gene3D" id="3.40.50.300">
    <property type="entry name" value="P-loop containing nucleotide triphosphate hydrolases"/>
    <property type="match status" value="1"/>
</dbReference>
<keyword evidence="4 7" id="KW-0067">ATP-binding</keyword>
<dbReference type="GO" id="GO:0005524">
    <property type="term" value="F:ATP binding"/>
    <property type="evidence" value="ECO:0007669"/>
    <property type="project" value="UniProtKB-KW"/>
</dbReference>
<feature type="region of interest" description="Disordered" evidence="5">
    <location>
        <begin position="216"/>
        <end position="258"/>
    </location>
</feature>
<evidence type="ECO:0000313" key="8">
    <source>
        <dbReference type="Proteomes" id="UP000886842"/>
    </source>
</evidence>
<dbReference type="SUPFAM" id="SSF52540">
    <property type="entry name" value="P-loop containing nucleoside triphosphate hydrolases"/>
    <property type="match status" value="1"/>
</dbReference>
<dbReference type="PROSITE" id="PS50893">
    <property type="entry name" value="ABC_TRANSPORTER_2"/>
    <property type="match status" value="1"/>
</dbReference>
<accession>A0A9D1KN97</accession>
<evidence type="ECO:0000256" key="4">
    <source>
        <dbReference type="ARBA" id="ARBA00022840"/>
    </source>
</evidence>
<keyword evidence="2" id="KW-0813">Transport</keyword>
<evidence type="ECO:0000256" key="3">
    <source>
        <dbReference type="ARBA" id="ARBA00022741"/>
    </source>
</evidence>
<sequence>MAVAKKREPVVSISGLTRKFGDFTVLDQVNLEVYPGEAVALTGRNGAGKSTLLRLLVGADQPDGGAIQVSGEPMFETSARIRQDMAVVIDDLDFFPDLSVVEHLDLLARAHGLAHPDEVVDEVLHEVQLVAQSGQLPGTLSSGQRRRLALATAFVRPRKLLVLDEPEQRLDVEGVQWLADRLVAERQEGLAIIFASHEPHLVETVATRIVNLGGGLGDGDDAAPEAEATPAGQLQSKPAQPKQGGQKPRISKKKGGRR</sequence>
<dbReference type="Pfam" id="PF00005">
    <property type="entry name" value="ABC_tran"/>
    <property type="match status" value="1"/>
</dbReference>
<evidence type="ECO:0000313" key="7">
    <source>
        <dbReference type="EMBL" id="HIT75557.1"/>
    </source>
</evidence>
<evidence type="ECO:0000259" key="6">
    <source>
        <dbReference type="PROSITE" id="PS50893"/>
    </source>
</evidence>
<reference evidence="7" key="1">
    <citation type="submission" date="2020-10" db="EMBL/GenBank/DDBJ databases">
        <authorList>
            <person name="Gilroy R."/>
        </authorList>
    </citation>
    <scope>NUCLEOTIDE SEQUENCE</scope>
    <source>
        <strain evidence="7">ChiGjej1B1-24693</strain>
    </source>
</reference>
<dbReference type="InterPro" id="IPR003593">
    <property type="entry name" value="AAA+_ATPase"/>
</dbReference>